<dbReference type="InterPro" id="IPR001509">
    <property type="entry name" value="Epimerase_deHydtase"/>
</dbReference>
<reference evidence="4 5" key="1">
    <citation type="submission" date="2013-08" db="EMBL/GenBank/DDBJ databases">
        <title>Genome of Pontibacillus chungwhensis.</title>
        <authorList>
            <person name="Wang Q."/>
            <person name="Wang G."/>
        </authorList>
    </citation>
    <scope>NUCLEOTIDE SEQUENCE [LARGE SCALE GENOMIC DNA]</scope>
    <source>
        <strain evidence="4 5">BH030062</strain>
    </source>
</reference>
<feature type="domain" description="DUF1731" evidence="3">
    <location>
        <begin position="252"/>
        <end position="298"/>
    </location>
</feature>
<comment type="caution">
    <text evidence="4">The sequence shown here is derived from an EMBL/GenBank/DDBJ whole genome shotgun (WGS) entry which is preliminary data.</text>
</comment>
<comment type="similarity">
    <text evidence="1">Belongs to the NAD(P)-dependent epimerase/dehydratase family. SDR39U1 subfamily.</text>
</comment>
<name>A0A0A2UNJ8_9BACI</name>
<gene>
    <name evidence="4" type="ORF">N780_16875</name>
</gene>
<dbReference type="InterPro" id="IPR036291">
    <property type="entry name" value="NAD(P)-bd_dom_sf"/>
</dbReference>
<evidence type="ECO:0000313" key="5">
    <source>
        <dbReference type="Proteomes" id="UP000030153"/>
    </source>
</evidence>
<evidence type="ECO:0000256" key="1">
    <source>
        <dbReference type="ARBA" id="ARBA00009353"/>
    </source>
</evidence>
<dbReference type="InterPro" id="IPR010099">
    <property type="entry name" value="SDR39U1"/>
</dbReference>
<evidence type="ECO:0000259" key="3">
    <source>
        <dbReference type="Pfam" id="PF08338"/>
    </source>
</evidence>
<dbReference type="Gene3D" id="3.40.50.720">
    <property type="entry name" value="NAD(P)-binding Rossmann-like Domain"/>
    <property type="match status" value="1"/>
</dbReference>
<accession>A0A0A2UNJ8</accession>
<dbReference type="OrthoDB" id="9801773at2"/>
<dbReference type="PANTHER" id="PTHR11092:SF0">
    <property type="entry name" value="EPIMERASE FAMILY PROTEIN SDR39U1"/>
    <property type="match status" value="1"/>
</dbReference>
<organism evidence="4 5">
    <name type="scientific">Pontibacillus chungwhensis BH030062</name>
    <dbReference type="NCBI Taxonomy" id="1385513"/>
    <lineage>
        <taxon>Bacteria</taxon>
        <taxon>Bacillati</taxon>
        <taxon>Bacillota</taxon>
        <taxon>Bacilli</taxon>
        <taxon>Bacillales</taxon>
        <taxon>Bacillaceae</taxon>
        <taxon>Pontibacillus</taxon>
    </lineage>
</organism>
<evidence type="ECO:0000313" key="4">
    <source>
        <dbReference type="EMBL" id="KGP89832.1"/>
    </source>
</evidence>
<dbReference type="eggNOG" id="COG1090">
    <property type="taxonomic scope" value="Bacteria"/>
</dbReference>
<dbReference type="NCBIfam" id="TIGR01777">
    <property type="entry name" value="yfcH"/>
    <property type="match status" value="1"/>
</dbReference>
<dbReference type="CDD" id="cd05242">
    <property type="entry name" value="SDR_a8"/>
    <property type="match status" value="1"/>
</dbReference>
<sequence>MRIAITGGTGFVGTHITRHFVHQGHEVYVLTRNPDKHPNTDQVKYVGWLKDEFKPEEELPPLDGIVNLAGENLNSSRWTEETKQSIMNSRIQATEAVLDLIKTMEQPPGVLVNASAVGFYGTSRSETFTEETTTPGDDFLAKVVTEWEKRAEQATDYNVRTVYLRFGVILGDEGALPKMALPYKMMAGGPVGDGEQWMSWIHIQDIVGMVDFSLNNENVSGPMNATAPEPKRNKELGQTIGKVLNRPHWLPVPSLALKGALGEMSILLLQGQYVYPQKALDLGYEFKYATLEPALRDILCD</sequence>
<feature type="domain" description="NAD-dependent epimerase/dehydratase" evidence="2">
    <location>
        <begin position="3"/>
        <end position="217"/>
    </location>
</feature>
<dbReference type="Pfam" id="PF01370">
    <property type="entry name" value="Epimerase"/>
    <property type="match status" value="1"/>
</dbReference>
<dbReference type="Pfam" id="PF08338">
    <property type="entry name" value="DUF1731"/>
    <property type="match status" value="1"/>
</dbReference>
<evidence type="ECO:0000259" key="2">
    <source>
        <dbReference type="Pfam" id="PF01370"/>
    </source>
</evidence>
<dbReference type="STRING" id="1385513.N780_16875"/>
<dbReference type="InterPro" id="IPR013549">
    <property type="entry name" value="DUF1731"/>
</dbReference>
<keyword evidence="5" id="KW-1185">Reference proteome</keyword>
<dbReference type="RefSeq" id="WP_036787430.1">
    <property type="nucleotide sequence ID" value="NZ_AVBG01000021.1"/>
</dbReference>
<protein>
    <submittedName>
        <fullName evidence="4">Multidrug MFS transporter</fullName>
    </submittedName>
</protein>
<dbReference type="SUPFAM" id="SSF51735">
    <property type="entry name" value="NAD(P)-binding Rossmann-fold domains"/>
    <property type="match status" value="1"/>
</dbReference>
<dbReference type="PANTHER" id="PTHR11092">
    <property type="entry name" value="SUGAR NUCLEOTIDE EPIMERASE RELATED"/>
    <property type="match status" value="1"/>
</dbReference>
<proteinExistence type="inferred from homology"/>
<dbReference type="Proteomes" id="UP000030153">
    <property type="component" value="Unassembled WGS sequence"/>
</dbReference>
<dbReference type="EMBL" id="AVBG01000021">
    <property type="protein sequence ID" value="KGP89832.1"/>
    <property type="molecule type" value="Genomic_DNA"/>
</dbReference>
<dbReference type="AlphaFoldDB" id="A0A0A2UNJ8"/>